<dbReference type="SUPFAM" id="SSF55331">
    <property type="entry name" value="Tautomerase/MIF"/>
    <property type="match status" value="1"/>
</dbReference>
<evidence type="ECO:0000313" key="5">
    <source>
        <dbReference type="Proteomes" id="UP000824366"/>
    </source>
</evidence>
<reference evidence="4 5" key="1">
    <citation type="journal article" date="2021" name="Microbiol. Spectr.">
        <title>A Single Bacterium Capable of Oxidation and Reduction of Iron at Circumneutral pH.</title>
        <authorList>
            <person name="Kato S."/>
            <person name="Ohkuma M."/>
        </authorList>
    </citation>
    <scope>NUCLEOTIDE SEQUENCE [LARGE SCALE GENOMIC DNA]</scope>
    <source>
        <strain evidence="4 5">MIZ03</strain>
    </source>
</reference>
<keyword evidence="5" id="KW-1185">Reference proteome</keyword>
<comment type="similarity">
    <text evidence="1">Belongs to the 4-oxalocrotonate tautomerase family.</text>
</comment>
<sequence>MWAAATACPDKKIMPILNFHLVQGQHEPIRIESLLLRSSELFAEGLRCPIDRVRVFVTEHAPQHVCTGGKLASQDAQSAPYFTFVLLQGRSLEDRQRLLAGFTDLVVEILDCPREMVRGGITLIDPDDWGIGGVPASHLRQTEIQARQLVVAQSAVSSGTL</sequence>
<dbReference type="PANTHER" id="PTHR35530:SF1">
    <property type="entry name" value="2-HYDROXYMUCONATE TAUTOMERASE"/>
    <property type="match status" value="1"/>
</dbReference>
<dbReference type="Pfam" id="PF01361">
    <property type="entry name" value="Tautomerase"/>
    <property type="match status" value="1"/>
</dbReference>
<protein>
    <recommendedName>
        <fullName evidence="3">4-oxalocrotonate tautomerase-like domain-containing protein</fullName>
    </recommendedName>
</protein>
<feature type="domain" description="4-oxalocrotonate tautomerase-like" evidence="3">
    <location>
        <begin position="80"/>
        <end position="135"/>
    </location>
</feature>
<organism evidence="4 5">
    <name type="scientific">Rhodoferax lithotrophicus</name>
    <dbReference type="NCBI Taxonomy" id="2798804"/>
    <lineage>
        <taxon>Bacteria</taxon>
        <taxon>Pseudomonadati</taxon>
        <taxon>Pseudomonadota</taxon>
        <taxon>Betaproteobacteria</taxon>
        <taxon>Burkholderiales</taxon>
        <taxon>Comamonadaceae</taxon>
        <taxon>Rhodoferax</taxon>
    </lineage>
</organism>
<dbReference type="Proteomes" id="UP000824366">
    <property type="component" value="Chromosome"/>
</dbReference>
<keyword evidence="2" id="KW-0413">Isomerase</keyword>
<gene>
    <name evidence="4" type="ORF">MIZ03_0652</name>
</gene>
<dbReference type="Gene3D" id="3.30.429.10">
    <property type="entry name" value="Macrophage Migration Inhibitory Factor"/>
    <property type="match status" value="2"/>
</dbReference>
<evidence type="ECO:0000256" key="2">
    <source>
        <dbReference type="ARBA" id="ARBA00023235"/>
    </source>
</evidence>
<dbReference type="EMBL" id="AP024238">
    <property type="protein sequence ID" value="BCO25773.1"/>
    <property type="molecule type" value="Genomic_DNA"/>
</dbReference>
<evidence type="ECO:0000256" key="1">
    <source>
        <dbReference type="ARBA" id="ARBA00006723"/>
    </source>
</evidence>
<evidence type="ECO:0000313" key="4">
    <source>
        <dbReference type="EMBL" id="BCO25773.1"/>
    </source>
</evidence>
<name>A0ABN6D2F4_9BURK</name>
<dbReference type="InterPro" id="IPR014347">
    <property type="entry name" value="Tautomerase/MIF_sf"/>
</dbReference>
<dbReference type="InterPro" id="IPR004370">
    <property type="entry name" value="4-OT-like_dom"/>
</dbReference>
<accession>A0ABN6D2F4</accession>
<evidence type="ECO:0000259" key="3">
    <source>
        <dbReference type="Pfam" id="PF01361"/>
    </source>
</evidence>
<proteinExistence type="inferred from homology"/>
<dbReference type="PANTHER" id="PTHR35530">
    <property type="entry name" value="TAUTOMERASE-RELATED"/>
    <property type="match status" value="1"/>
</dbReference>